<dbReference type="InterPro" id="IPR036866">
    <property type="entry name" value="RibonucZ/Hydroxyglut_hydro"/>
</dbReference>
<dbReference type="Gene3D" id="3.60.15.10">
    <property type="entry name" value="Ribonuclease Z/Hydroxyacylglutathione hydrolase-like"/>
    <property type="match status" value="1"/>
</dbReference>
<name>A0ABS3U6I3_9ACTN</name>
<organism evidence="2 3">
    <name type="scientific">Glycomyces niveus</name>
    <dbReference type="NCBI Taxonomy" id="2820287"/>
    <lineage>
        <taxon>Bacteria</taxon>
        <taxon>Bacillati</taxon>
        <taxon>Actinomycetota</taxon>
        <taxon>Actinomycetes</taxon>
        <taxon>Glycomycetales</taxon>
        <taxon>Glycomycetaceae</taxon>
        <taxon>Glycomyces</taxon>
    </lineage>
</organism>
<dbReference type="InterPro" id="IPR001279">
    <property type="entry name" value="Metallo-B-lactamas"/>
</dbReference>
<dbReference type="Proteomes" id="UP000681341">
    <property type="component" value="Unassembled WGS sequence"/>
</dbReference>
<dbReference type="InterPro" id="IPR050855">
    <property type="entry name" value="NDM-1-like"/>
</dbReference>
<sequence>MLSQVAEGVFTHQSALLENNAVVVQGPTGALLVDPGLTEAEMACLASDLRESGQTVAAGFATHPDWDHVLWHPDLGEAPRYGTARCAAFMRDFRSNPDWQALAAAALPPEIADETPLDLFGLITGLPAGTTEFPWDGPRVRIIEHPAHAPGHAALLVGDRGVLIAGDMLSDVLVPNLDTLNDANDPTEEYLVGLRRLEAVAGEVDVMIPGHGSVGGADELRARIDRDRAYVLTLQEGDVPEDPRVGPTAKPGWEWTTDISTDQVRRLAERHEHAAPA</sequence>
<dbReference type="RefSeq" id="WP_208497473.1">
    <property type="nucleotide sequence ID" value="NZ_JAGFNP010000009.1"/>
</dbReference>
<accession>A0ABS3U6I3</accession>
<protein>
    <submittedName>
        <fullName evidence="2">MBL fold metallo-hydrolase</fullName>
    </submittedName>
</protein>
<dbReference type="SUPFAM" id="SSF56281">
    <property type="entry name" value="Metallo-hydrolase/oxidoreductase"/>
    <property type="match status" value="1"/>
</dbReference>
<dbReference type="PANTHER" id="PTHR42951:SF22">
    <property type="entry name" value="METALLO BETA-LACTAMASE SUPERFAMILY LIPOPROTEIN"/>
    <property type="match status" value="1"/>
</dbReference>
<dbReference type="EMBL" id="JAGFNP010000009">
    <property type="protein sequence ID" value="MBO3734361.1"/>
    <property type="molecule type" value="Genomic_DNA"/>
</dbReference>
<gene>
    <name evidence="2" type="ORF">J5V16_16145</name>
</gene>
<dbReference type="PANTHER" id="PTHR42951">
    <property type="entry name" value="METALLO-BETA-LACTAMASE DOMAIN-CONTAINING"/>
    <property type="match status" value="1"/>
</dbReference>
<comment type="caution">
    <text evidence="2">The sequence shown here is derived from an EMBL/GenBank/DDBJ whole genome shotgun (WGS) entry which is preliminary data.</text>
</comment>
<evidence type="ECO:0000259" key="1">
    <source>
        <dbReference type="SMART" id="SM00849"/>
    </source>
</evidence>
<reference evidence="2 3" key="1">
    <citation type="submission" date="2021-03" db="EMBL/GenBank/DDBJ databases">
        <title>Glycomyces sp. nov., a novel actinomycete isolated from soil.</title>
        <authorList>
            <person name="Yang X."/>
            <person name="Xu X."/>
        </authorList>
    </citation>
    <scope>NUCLEOTIDE SEQUENCE [LARGE SCALE GENOMIC DNA]</scope>
    <source>
        <strain evidence="2 3">NEAU-S30</strain>
    </source>
</reference>
<dbReference type="Pfam" id="PF00753">
    <property type="entry name" value="Lactamase_B"/>
    <property type="match status" value="1"/>
</dbReference>
<keyword evidence="3" id="KW-1185">Reference proteome</keyword>
<evidence type="ECO:0000313" key="3">
    <source>
        <dbReference type="Proteomes" id="UP000681341"/>
    </source>
</evidence>
<feature type="domain" description="Metallo-beta-lactamase" evidence="1">
    <location>
        <begin position="18"/>
        <end position="211"/>
    </location>
</feature>
<evidence type="ECO:0000313" key="2">
    <source>
        <dbReference type="EMBL" id="MBO3734361.1"/>
    </source>
</evidence>
<proteinExistence type="predicted"/>
<dbReference type="SMART" id="SM00849">
    <property type="entry name" value="Lactamase_B"/>
    <property type="match status" value="1"/>
</dbReference>